<evidence type="ECO:0000313" key="2">
    <source>
        <dbReference type="EMBL" id="KAE9011307.1"/>
    </source>
</evidence>
<organism evidence="2 4">
    <name type="scientific">Phytophthora fragariae</name>
    <dbReference type="NCBI Taxonomy" id="53985"/>
    <lineage>
        <taxon>Eukaryota</taxon>
        <taxon>Sar</taxon>
        <taxon>Stramenopiles</taxon>
        <taxon>Oomycota</taxon>
        <taxon>Peronosporomycetes</taxon>
        <taxon>Peronosporales</taxon>
        <taxon>Peronosporaceae</taxon>
        <taxon>Phytophthora</taxon>
    </lineage>
</organism>
<protein>
    <recommendedName>
        <fullName evidence="6">ABC-transporter N-terminal domain-containing protein</fullName>
    </recommendedName>
</protein>
<evidence type="ECO:0000313" key="5">
    <source>
        <dbReference type="Proteomes" id="UP000486351"/>
    </source>
</evidence>
<evidence type="ECO:0000313" key="3">
    <source>
        <dbReference type="EMBL" id="KAE9339092.1"/>
    </source>
</evidence>
<evidence type="ECO:0000313" key="4">
    <source>
        <dbReference type="Proteomes" id="UP000460718"/>
    </source>
</evidence>
<dbReference type="Proteomes" id="UP000460718">
    <property type="component" value="Unassembled WGS sequence"/>
</dbReference>
<comment type="caution">
    <text evidence="2">The sequence shown here is derived from an EMBL/GenBank/DDBJ whole genome shotgun (WGS) entry which is preliminary data.</text>
</comment>
<dbReference type="EMBL" id="QXFW01000468">
    <property type="protein sequence ID" value="KAE9011307.1"/>
    <property type="molecule type" value="Genomic_DNA"/>
</dbReference>
<dbReference type="Proteomes" id="UP000486351">
    <property type="component" value="Unassembled WGS sequence"/>
</dbReference>
<proteinExistence type="predicted"/>
<sequence length="142" mass="15469">MAHGASALHEHVASRMQASLGRKLPQVEVRFKDVSVSANIVVKDETQLEAELPTIANVVKQSARSIGAKRHVVKKNTLRSVSGVFKPGSMTLVLGQPAGLWKNGLRLSDCQDCQSQLLIARRSQSAITILKLSPSRCWGYHS</sequence>
<reference evidence="4 5" key="1">
    <citation type="submission" date="2018-09" db="EMBL/GenBank/DDBJ databases">
        <title>Genomic investigation of the strawberry pathogen Phytophthora fragariae indicates pathogenicity is determined by transcriptional variation in three key races.</title>
        <authorList>
            <person name="Adams T.M."/>
            <person name="Armitage A.D."/>
            <person name="Sobczyk M.K."/>
            <person name="Bates H.J."/>
            <person name="Dunwell J.M."/>
            <person name="Nellist C.F."/>
            <person name="Harrison R.J."/>
        </authorList>
    </citation>
    <scope>NUCLEOTIDE SEQUENCE [LARGE SCALE GENOMIC DNA]</scope>
    <source>
        <strain evidence="3 5">NOV-77</strain>
        <strain evidence="2 4">SCRP245</strain>
    </source>
</reference>
<dbReference type="AlphaFoldDB" id="A0A6A3L006"/>
<name>A0A6A3L006_9STRA</name>
<dbReference type="PANTHER" id="PTHR19241">
    <property type="entry name" value="ATP-BINDING CASSETTE TRANSPORTER"/>
    <property type="match status" value="1"/>
</dbReference>
<accession>A0A6A3L006</accession>
<gene>
    <name evidence="3" type="ORF">PF008_g11744</name>
    <name evidence="2" type="ORF">PF011_g9424</name>
</gene>
<evidence type="ECO:0000256" key="1">
    <source>
        <dbReference type="ARBA" id="ARBA00022448"/>
    </source>
</evidence>
<keyword evidence="1" id="KW-0813">Transport</keyword>
<dbReference type="EMBL" id="QXFY01000638">
    <property type="protein sequence ID" value="KAE9339092.1"/>
    <property type="molecule type" value="Genomic_DNA"/>
</dbReference>
<evidence type="ECO:0008006" key="6">
    <source>
        <dbReference type="Google" id="ProtNLM"/>
    </source>
</evidence>